<dbReference type="SUPFAM" id="SSF52540">
    <property type="entry name" value="P-loop containing nucleoside triphosphate hydrolases"/>
    <property type="match status" value="1"/>
</dbReference>
<dbReference type="Proteomes" id="UP000515512">
    <property type="component" value="Chromosome"/>
</dbReference>
<reference evidence="1 2" key="1">
    <citation type="submission" date="2020-07" db="EMBL/GenBank/DDBJ databases">
        <authorList>
            <person name="Zhuang K."/>
            <person name="Ran Y."/>
        </authorList>
    </citation>
    <scope>NUCLEOTIDE SEQUENCE [LARGE SCALE GENOMIC DNA]</scope>
    <source>
        <strain evidence="1 2">WCH-YHL-001</strain>
    </source>
</reference>
<protein>
    <recommendedName>
        <fullName evidence="3">Uridine kinase</fullName>
    </recommendedName>
</protein>
<evidence type="ECO:0008006" key="3">
    <source>
        <dbReference type="Google" id="ProtNLM"/>
    </source>
</evidence>
<proteinExistence type="predicted"/>
<name>A0A7D6ZEN7_9NOCA</name>
<evidence type="ECO:0000313" key="2">
    <source>
        <dbReference type="Proteomes" id="UP000515512"/>
    </source>
</evidence>
<dbReference type="Gene3D" id="3.40.50.300">
    <property type="entry name" value="P-loop containing nucleotide triphosphate hydrolases"/>
    <property type="match status" value="1"/>
</dbReference>
<evidence type="ECO:0000313" key="1">
    <source>
        <dbReference type="EMBL" id="QLY29159.1"/>
    </source>
</evidence>
<gene>
    <name evidence="1" type="ORF">H0264_28245</name>
</gene>
<organism evidence="1 2">
    <name type="scientific">Nocardia huaxiensis</name>
    <dbReference type="NCBI Taxonomy" id="2755382"/>
    <lineage>
        <taxon>Bacteria</taxon>
        <taxon>Bacillati</taxon>
        <taxon>Actinomycetota</taxon>
        <taxon>Actinomycetes</taxon>
        <taxon>Mycobacteriales</taxon>
        <taxon>Nocardiaceae</taxon>
        <taxon>Nocardia</taxon>
    </lineage>
</organism>
<sequence length="201" mass="22342">MPEFTPLTPDSLAAQVAERADGHGFAVVGIDGADAADPVTFAEAVAGHIRDRGGAAEVVSVHDFIRPASLRFEYSRDDEFDYRTAWFDYAALEREVLQALRQRGEWLPALWNERTDRSARARIRTAAPGTVLVVAGPMLLGRGLDFDLTVELRMSEAALRRKTDPADAFTLTALRTHRDNHGEQADLVVAWDHPRRPALRR</sequence>
<accession>A0A7D6ZEN7</accession>
<keyword evidence="2" id="KW-1185">Reference proteome</keyword>
<dbReference type="AlphaFoldDB" id="A0A7D6ZEN7"/>
<dbReference type="InterPro" id="IPR027417">
    <property type="entry name" value="P-loop_NTPase"/>
</dbReference>
<dbReference type="RefSeq" id="WP_181580364.1">
    <property type="nucleotide sequence ID" value="NZ_CP059399.1"/>
</dbReference>
<dbReference type="EMBL" id="CP059399">
    <property type="protein sequence ID" value="QLY29159.1"/>
    <property type="molecule type" value="Genomic_DNA"/>
</dbReference>
<dbReference type="KEGG" id="nhu:H0264_28245"/>